<feature type="repeat" description="Solcar" evidence="10">
    <location>
        <begin position="110"/>
        <end position="195"/>
    </location>
</feature>
<keyword evidence="4 10" id="KW-0812">Transmembrane</keyword>
<evidence type="ECO:0000256" key="10">
    <source>
        <dbReference type="PROSITE-ProRule" id="PRU00282"/>
    </source>
</evidence>
<evidence type="ECO:0000256" key="5">
    <source>
        <dbReference type="ARBA" id="ARBA00022737"/>
    </source>
</evidence>
<name>A0A336MIC5_CULSO</name>
<keyword evidence="3 11" id="KW-0813">Transport</keyword>
<dbReference type="GO" id="GO:0005743">
    <property type="term" value="C:mitochondrial inner membrane"/>
    <property type="evidence" value="ECO:0007669"/>
    <property type="project" value="UniProtKB-SubCell"/>
</dbReference>
<evidence type="ECO:0000313" key="12">
    <source>
        <dbReference type="EMBL" id="SSX28097.1"/>
    </source>
</evidence>
<comment type="subcellular location">
    <subcellularLocation>
        <location evidence="1">Mitochondrion inner membrane</location>
        <topology evidence="1">Multi-pass membrane protein</topology>
    </subcellularLocation>
</comment>
<dbReference type="InterPro" id="IPR023395">
    <property type="entry name" value="MCP_dom_sf"/>
</dbReference>
<dbReference type="OMA" id="GCAFNTG"/>
<evidence type="ECO:0000256" key="9">
    <source>
        <dbReference type="ARBA" id="ARBA00023136"/>
    </source>
</evidence>
<gene>
    <name evidence="12" type="primary">CSON015155</name>
</gene>
<evidence type="ECO:0000256" key="1">
    <source>
        <dbReference type="ARBA" id="ARBA00004448"/>
    </source>
</evidence>
<dbReference type="PANTHER" id="PTHR46131">
    <property type="entry name" value="SD08549P"/>
    <property type="match status" value="1"/>
</dbReference>
<keyword evidence="8" id="KW-0496">Mitochondrion</keyword>
<dbReference type="SUPFAM" id="SSF103506">
    <property type="entry name" value="Mitochondrial carrier"/>
    <property type="match status" value="1"/>
</dbReference>
<organism evidence="12">
    <name type="scientific">Culicoides sonorensis</name>
    <name type="common">Biting midge</name>
    <dbReference type="NCBI Taxonomy" id="179676"/>
    <lineage>
        <taxon>Eukaryota</taxon>
        <taxon>Metazoa</taxon>
        <taxon>Ecdysozoa</taxon>
        <taxon>Arthropoda</taxon>
        <taxon>Hexapoda</taxon>
        <taxon>Insecta</taxon>
        <taxon>Pterygota</taxon>
        <taxon>Neoptera</taxon>
        <taxon>Endopterygota</taxon>
        <taxon>Diptera</taxon>
        <taxon>Nematocera</taxon>
        <taxon>Chironomoidea</taxon>
        <taxon>Ceratopogonidae</taxon>
        <taxon>Ceratopogoninae</taxon>
        <taxon>Culicoides</taxon>
        <taxon>Monoculicoides</taxon>
    </lineage>
</organism>
<dbReference type="EMBL" id="UFQT01000939">
    <property type="protein sequence ID" value="SSX28097.1"/>
    <property type="molecule type" value="Genomic_DNA"/>
</dbReference>
<evidence type="ECO:0000256" key="8">
    <source>
        <dbReference type="ARBA" id="ARBA00023128"/>
    </source>
</evidence>
<feature type="repeat" description="Solcar" evidence="10">
    <location>
        <begin position="22"/>
        <end position="102"/>
    </location>
</feature>
<reference evidence="12" key="1">
    <citation type="submission" date="2018-07" db="EMBL/GenBank/DDBJ databases">
        <authorList>
            <person name="Quirk P.G."/>
            <person name="Krulwich T.A."/>
        </authorList>
    </citation>
    <scope>NUCLEOTIDE SEQUENCE</scope>
</reference>
<keyword evidence="7" id="KW-1133">Transmembrane helix</keyword>
<dbReference type="PANTHER" id="PTHR46131:SF1">
    <property type="entry name" value="SD08549P"/>
    <property type="match status" value="1"/>
</dbReference>
<dbReference type="VEuPathDB" id="VectorBase:CSON015155"/>
<evidence type="ECO:0000256" key="11">
    <source>
        <dbReference type="RuleBase" id="RU000488"/>
    </source>
</evidence>
<evidence type="ECO:0000256" key="7">
    <source>
        <dbReference type="ARBA" id="ARBA00022989"/>
    </source>
</evidence>
<dbReference type="Gene3D" id="1.50.40.10">
    <property type="entry name" value="Mitochondrial carrier domain"/>
    <property type="match status" value="1"/>
</dbReference>
<evidence type="ECO:0000256" key="3">
    <source>
        <dbReference type="ARBA" id="ARBA00022448"/>
    </source>
</evidence>
<dbReference type="PROSITE" id="PS50920">
    <property type="entry name" value="SOLCAR"/>
    <property type="match status" value="3"/>
</dbReference>
<evidence type="ECO:0000256" key="6">
    <source>
        <dbReference type="ARBA" id="ARBA00022792"/>
    </source>
</evidence>
<keyword evidence="6" id="KW-0999">Mitochondrion inner membrane</keyword>
<dbReference type="InterPro" id="IPR052465">
    <property type="entry name" value="Mito_NAD+_Carrier"/>
</dbReference>
<dbReference type="InterPro" id="IPR018108">
    <property type="entry name" value="MCP_transmembrane"/>
</dbReference>
<evidence type="ECO:0000256" key="4">
    <source>
        <dbReference type="ARBA" id="ARBA00022692"/>
    </source>
</evidence>
<evidence type="ECO:0000256" key="2">
    <source>
        <dbReference type="ARBA" id="ARBA00006375"/>
    </source>
</evidence>
<keyword evidence="5" id="KW-0677">Repeat</keyword>
<feature type="repeat" description="Solcar" evidence="10">
    <location>
        <begin position="204"/>
        <end position="291"/>
    </location>
</feature>
<dbReference type="AlphaFoldDB" id="A0A336MIC5"/>
<comment type="similarity">
    <text evidence="2 11">Belongs to the mitochondrial carrier (TC 2.A.29) family.</text>
</comment>
<dbReference type="GO" id="GO:0051724">
    <property type="term" value="F:NAD transmembrane transporter activity"/>
    <property type="evidence" value="ECO:0007669"/>
    <property type="project" value="TreeGrafter"/>
</dbReference>
<dbReference type="Pfam" id="PF00153">
    <property type="entry name" value="Mito_carr"/>
    <property type="match status" value="3"/>
</dbReference>
<proteinExistence type="inferred from homology"/>
<sequence>MKTIDVVDLEKVANSHKNPFRTFEWREFACGWGAAFVNITATYPIYKVIFRQMLHGSTIRTAFRQIKGEGFFYLYRGMLPPLAQRTFSLSLMFGVYDGVKTPMINELHWNPYFSKILAGLFAGTVEAVLMPFERVQTILADAAYHEHYKNTPHAFRMIIAEHGFRELYRGIVPILWRNGPSNSLFFVMREEVNDLLPHQSSQLRHSIQEFIAGACIGAFLSSLFYPINVLKVAMQSSVGGPSQKMLVVAKQIYVERGCKISNVYKGVSMNCTRAFFSWGIMNSAYEILKKLMF</sequence>
<accession>A0A336MIC5</accession>
<keyword evidence="9 10" id="KW-0472">Membrane</keyword>
<protein>
    <submittedName>
        <fullName evidence="12">CSON015155 protein</fullName>
    </submittedName>
</protein>